<keyword evidence="4" id="KW-1185">Reference proteome</keyword>
<evidence type="ECO:0000313" key="3">
    <source>
        <dbReference type="EMBL" id="KAF2900526.1"/>
    </source>
</evidence>
<dbReference type="Pfam" id="PF13843">
    <property type="entry name" value="DDE_Tnp_1_7"/>
    <property type="match status" value="1"/>
</dbReference>
<evidence type="ECO:0000259" key="2">
    <source>
        <dbReference type="Pfam" id="PF13843"/>
    </source>
</evidence>
<feature type="region of interest" description="Disordered" evidence="1">
    <location>
        <begin position="133"/>
        <end position="153"/>
    </location>
</feature>
<dbReference type="OrthoDB" id="7613118at2759"/>
<dbReference type="AlphaFoldDB" id="A0A8K0GIH0"/>
<comment type="caution">
    <text evidence="3">The sequence shown here is derived from an EMBL/GenBank/DDBJ whole genome shotgun (WGS) entry which is preliminary data.</text>
</comment>
<feature type="domain" description="PiggyBac transposable element-derived protein" evidence="2">
    <location>
        <begin position="61"/>
        <end position="146"/>
    </location>
</feature>
<organism evidence="3 4">
    <name type="scientific">Ignelater luminosus</name>
    <name type="common">Cucubano</name>
    <name type="synonym">Pyrophorus luminosus</name>
    <dbReference type="NCBI Taxonomy" id="2038154"/>
    <lineage>
        <taxon>Eukaryota</taxon>
        <taxon>Metazoa</taxon>
        <taxon>Ecdysozoa</taxon>
        <taxon>Arthropoda</taxon>
        <taxon>Hexapoda</taxon>
        <taxon>Insecta</taxon>
        <taxon>Pterygota</taxon>
        <taxon>Neoptera</taxon>
        <taxon>Endopterygota</taxon>
        <taxon>Coleoptera</taxon>
        <taxon>Polyphaga</taxon>
        <taxon>Elateriformia</taxon>
        <taxon>Elateroidea</taxon>
        <taxon>Elateridae</taxon>
        <taxon>Agrypninae</taxon>
        <taxon>Pyrophorini</taxon>
        <taxon>Ignelater</taxon>
    </lineage>
</organism>
<evidence type="ECO:0000256" key="1">
    <source>
        <dbReference type="SAM" id="MobiDB-lite"/>
    </source>
</evidence>
<evidence type="ECO:0000313" key="4">
    <source>
        <dbReference type="Proteomes" id="UP000801492"/>
    </source>
</evidence>
<reference evidence="3" key="1">
    <citation type="submission" date="2019-08" db="EMBL/GenBank/DDBJ databases">
        <title>The genome of the North American firefly Photinus pyralis.</title>
        <authorList>
            <consortium name="Photinus pyralis genome working group"/>
            <person name="Fallon T.R."/>
            <person name="Sander Lower S.E."/>
            <person name="Weng J.-K."/>
        </authorList>
    </citation>
    <scope>NUCLEOTIDE SEQUENCE</scope>
    <source>
        <strain evidence="3">TRF0915ILg1</strain>
        <tissue evidence="3">Whole body</tissue>
    </source>
</reference>
<proteinExistence type="predicted"/>
<dbReference type="Proteomes" id="UP000801492">
    <property type="component" value="Unassembled WGS sequence"/>
</dbReference>
<dbReference type="EMBL" id="VTPC01002137">
    <property type="protein sequence ID" value="KAF2900526.1"/>
    <property type="molecule type" value="Genomic_DNA"/>
</dbReference>
<name>A0A8K0GIH0_IGNLU</name>
<gene>
    <name evidence="3" type="ORF">ILUMI_05658</name>
</gene>
<accession>A0A8K0GIH0</accession>
<sequence>MQSYEKENYLQVLLQEILSEDDDESVGDTYLLDEYVADSDASETSTDSFAEPPKKKKYSANKKLKVGEAAAAESNSDIIIQKWKDRGGVLMLSTRYGDEMITVKQRGKELQKPKNVFAYNKYKSHIDMSGQMKSYKSPLRKSKTVPKIGNRTTSRQGSSKCFYFKKLQIKDVYNHIQRKIHGLLKIQDVF</sequence>
<dbReference type="InterPro" id="IPR029526">
    <property type="entry name" value="PGBD"/>
</dbReference>
<protein>
    <recommendedName>
        <fullName evidence="2">PiggyBac transposable element-derived protein domain-containing protein</fullName>
    </recommendedName>
</protein>